<feature type="region of interest" description="Disordered" evidence="1">
    <location>
        <begin position="1"/>
        <end position="20"/>
    </location>
</feature>
<dbReference type="AlphaFoldDB" id="A0A640TUX8"/>
<dbReference type="Proteomes" id="UP000429552">
    <property type="component" value="Unassembled WGS sequence"/>
</dbReference>
<proteinExistence type="predicted"/>
<comment type="caution">
    <text evidence="2">The sequence shown here is derived from an EMBL/GenBank/DDBJ whole genome shotgun (WGS) entry which is preliminary data.</text>
</comment>
<sequence length="117" mass="12909">MRLHGIRNRGPVPDNRPSAPEASARVLGCVFNHMGHQARVAGHYDMRRARHLDYVRVRTSVLEPVQIRGMGIDLSAQATTPQEGTVRQTAAVVEAENEEAPKGHWSAATNWVSFSGR</sequence>
<gene>
    <name evidence="2" type="ORF">Sliba_79100</name>
</gene>
<evidence type="ECO:0000313" key="2">
    <source>
        <dbReference type="EMBL" id="GFE27457.1"/>
    </source>
</evidence>
<reference evidence="2 3" key="1">
    <citation type="submission" date="2019-12" db="EMBL/GenBank/DDBJ databases">
        <title>Whole genome shotgun sequence of Streptomyces libani subsp. libani NBRC 13452.</title>
        <authorList>
            <person name="Ichikawa N."/>
            <person name="Kimura A."/>
            <person name="Kitahashi Y."/>
            <person name="Komaki H."/>
            <person name="Tamura T."/>
        </authorList>
    </citation>
    <scope>NUCLEOTIDE SEQUENCE [LARGE SCALE GENOMIC DNA]</scope>
    <source>
        <strain evidence="2 3">NBRC 13452</strain>
    </source>
</reference>
<dbReference type="EMBL" id="BLIP01000003">
    <property type="protein sequence ID" value="GFE27457.1"/>
    <property type="molecule type" value="Genomic_DNA"/>
</dbReference>
<organism evidence="2 3">
    <name type="scientific">Streptomyces nigrescens</name>
    <dbReference type="NCBI Taxonomy" id="1920"/>
    <lineage>
        <taxon>Bacteria</taxon>
        <taxon>Bacillati</taxon>
        <taxon>Actinomycetota</taxon>
        <taxon>Actinomycetes</taxon>
        <taxon>Kitasatosporales</taxon>
        <taxon>Streptomycetaceae</taxon>
        <taxon>Streptomyces</taxon>
    </lineage>
</organism>
<evidence type="ECO:0000313" key="3">
    <source>
        <dbReference type="Proteomes" id="UP000429552"/>
    </source>
</evidence>
<evidence type="ECO:0000256" key="1">
    <source>
        <dbReference type="SAM" id="MobiDB-lite"/>
    </source>
</evidence>
<protein>
    <submittedName>
        <fullName evidence="2">Uncharacterized protein</fullName>
    </submittedName>
</protein>
<accession>A0A640TUX8</accession>
<name>A0A640TUX8_STRNI</name>